<dbReference type="GO" id="GO:0004222">
    <property type="term" value="F:metalloendopeptidase activity"/>
    <property type="evidence" value="ECO:0007669"/>
    <property type="project" value="TreeGrafter"/>
</dbReference>
<keyword evidence="2" id="KW-0812">Transmembrane</keyword>
<dbReference type="EMBL" id="MNTG01000035">
    <property type="protein sequence ID" value="OLA37000.1"/>
    <property type="molecule type" value="Genomic_DNA"/>
</dbReference>
<dbReference type="InterPro" id="IPR050570">
    <property type="entry name" value="Cell_wall_metabolism_enzyme"/>
</dbReference>
<dbReference type="CDD" id="cd12797">
    <property type="entry name" value="M23_peptidase"/>
    <property type="match status" value="1"/>
</dbReference>
<evidence type="ECO:0000256" key="2">
    <source>
        <dbReference type="SAM" id="Phobius"/>
    </source>
</evidence>
<name>A0A1Q6R3Y6_9FIRM</name>
<evidence type="ECO:0000259" key="3">
    <source>
        <dbReference type="Pfam" id="PF01551"/>
    </source>
</evidence>
<dbReference type="Gene3D" id="2.70.70.10">
    <property type="entry name" value="Glucose Permease (Domain IIA)"/>
    <property type="match status" value="1"/>
</dbReference>
<sequence length="430" mass="47768">MSQDFLERCNEKMQSLYDCCGKKVNELYAKLAEEVQSLYNHCKAQASELVAKLLEKVQLLYNDCLEKIAAVIAQVKAVIAVAAAVAKIQLTMLERHVRLHVMSIVNKLQAKRQEIVGRMKARYHALLSTWRRNQHFTFWFIPADGQNIAKTHVKKTHLKYAMTAVASFLVFVSCTIGVLAHFAVQNEQQKQELAAYKQTKSEQEQTIRQLRLMAETNQKKLAALSKLEDQVRSQMEKSGAQLPPKSNASDYAGQGGPVLGSANPANIVLEQEKNIGLEADAKKVDLENLLSAIEAENYRREVTPSQWPTSGGYISSSFGGRANPFGGYGRDWHPGIDIATDYGEPVYASAAGYVQQAGWYGGYGIYARINHDYGYQTAYGHMSRVVCSAGQYVKKGEIIGYVGSTGYSTGPHLHFEVIHYGEQVDPSSLM</sequence>
<dbReference type="PANTHER" id="PTHR21666">
    <property type="entry name" value="PEPTIDASE-RELATED"/>
    <property type="match status" value="1"/>
</dbReference>
<feature type="region of interest" description="Disordered" evidence="1">
    <location>
        <begin position="233"/>
        <end position="255"/>
    </location>
</feature>
<dbReference type="STRING" id="626940.BHW43_07900"/>
<organism evidence="4 5">
    <name type="scientific">Phascolarctobacterium succinatutens</name>
    <dbReference type="NCBI Taxonomy" id="626940"/>
    <lineage>
        <taxon>Bacteria</taxon>
        <taxon>Bacillati</taxon>
        <taxon>Bacillota</taxon>
        <taxon>Negativicutes</taxon>
        <taxon>Acidaminococcales</taxon>
        <taxon>Acidaminococcaceae</taxon>
        <taxon>Phascolarctobacterium</taxon>
    </lineage>
</organism>
<keyword evidence="2" id="KW-1133">Transmembrane helix</keyword>
<feature type="domain" description="M23ase beta-sheet core" evidence="3">
    <location>
        <begin position="333"/>
        <end position="426"/>
    </location>
</feature>
<evidence type="ECO:0000313" key="5">
    <source>
        <dbReference type="Proteomes" id="UP000186777"/>
    </source>
</evidence>
<dbReference type="Pfam" id="PF01551">
    <property type="entry name" value="Peptidase_M23"/>
    <property type="match status" value="1"/>
</dbReference>
<dbReference type="Proteomes" id="UP000186777">
    <property type="component" value="Unassembled WGS sequence"/>
</dbReference>
<dbReference type="InterPro" id="IPR011055">
    <property type="entry name" value="Dup_hybrid_motif"/>
</dbReference>
<keyword evidence="2" id="KW-0472">Membrane</keyword>
<dbReference type="RefSeq" id="WP_303680130.1">
    <property type="nucleotide sequence ID" value="NZ_CAUEQP010000100.1"/>
</dbReference>
<proteinExistence type="predicted"/>
<evidence type="ECO:0000313" key="4">
    <source>
        <dbReference type="EMBL" id="OLA37000.1"/>
    </source>
</evidence>
<dbReference type="InterPro" id="IPR016047">
    <property type="entry name" value="M23ase_b-sheet_dom"/>
</dbReference>
<evidence type="ECO:0000256" key="1">
    <source>
        <dbReference type="SAM" id="MobiDB-lite"/>
    </source>
</evidence>
<dbReference type="AlphaFoldDB" id="A0A1Q6R3Y6"/>
<dbReference type="PANTHER" id="PTHR21666:SF286">
    <property type="entry name" value="LIPOPROTEIN NLPD"/>
    <property type="match status" value="1"/>
</dbReference>
<comment type="caution">
    <text evidence="4">The sequence shown here is derived from an EMBL/GenBank/DDBJ whole genome shotgun (WGS) entry which is preliminary data.</text>
</comment>
<protein>
    <recommendedName>
        <fullName evidence="3">M23ase beta-sheet core domain-containing protein</fullName>
    </recommendedName>
</protein>
<gene>
    <name evidence="4" type="ORF">BHW43_07900</name>
</gene>
<feature type="transmembrane region" description="Helical" evidence="2">
    <location>
        <begin position="160"/>
        <end position="184"/>
    </location>
</feature>
<accession>A0A1Q6R3Y6</accession>
<dbReference type="SUPFAM" id="SSF51261">
    <property type="entry name" value="Duplicated hybrid motif"/>
    <property type="match status" value="1"/>
</dbReference>
<reference evidence="4 5" key="1">
    <citation type="journal article" date="2016" name="Nat. Biotechnol.">
        <title>Measurement of bacterial replication rates in microbial communities.</title>
        <authorList>
            <person name="Brown C.T."/>
            <person name="Olm M.R."/>
            <person name="Thomas B.C."/>
            <person name="Banfield J.F."/>
        </authorList>
    </citation>
    <scope>NUCLEOTIDE SEQUENCE [LARGE SCALE GENOMIC DNA]</scope>
    <source>
        <strain evidence="4">46_33</strain>
    </source>
</reference>